<proteinExistence type="predicted"/>
<accession>A0A4R3YMG7</accession>
<evidence type="ECO:0000313" key="2">
    <source>
        <dbReference type="Proteomes" id="UP000295645"/>
    </source>
</evidence>
<organism evidence="1 2">
    <name type="scientific">Luteibacter rhizovicinus</name>
    <dbReference type="NCBI Taxonomy" id="242606"/>
    <lineage>
        <taxon>Bacteria</taxon>
        <taxon>Pseudomonadati</taxon>
        <taxon>Pseudomonadota</taxon>
        <taxon>Gammaproteobacteria</taxon>
        <taxon>Lysobacterales</taxon>
        <taxon>Rhodanobacteraceae</taxon>
        <taxon>Luteibacter</taxon>
    </lineage>
</organism>
<dbReference type="Proteomes" id="UP000295645">
    <property type="component" value="Unassembled WGS sequence"/>
</dbReference>
<comment type="caution">
    <text evidence="1">The sequence shown here is derived from an EMBL/GenBank/DDBJ whole genome shotgun (WGS) entry which is preliminary data.</text>
</comment>
<evidence type="ECO:0000313" key="1">
    <source>
        <dbReference type="EMBL" id="TCV92023.1"/>
    </source>
</evidence>
<dbReference type="EMBL" id="SMCS01000008">
    <property type="protein sequence ID" value="TCV92023.1"/>
    <property type="molecule type" value="Genomic_DNA"/>
</dbReference>
<gene>
    <name evidence="1" type="ORF">EC912_10814</name>
</gene>
<name>A0A4R3YMG7_9GAMM</name>
<keyword evidence="2" id="KW-1185">Reference proteome</keyword>
<reference evidence="1 2" key="1">
    <citation type="submission" date="2019-03" db="EMBL/GenBank/DDBJ databases">
        <title>Above-ground endophytic microbial communities from plants in different locations in the United States.</title>
        <authorList>
            <person name="Frank C."/>
        </authorList>
    </citation>
    <scope>NUCLEOTIDE SEQUENCE [LARGE SCALE GENOMIC DNA]</scope>
    <source>
        <strain evidence="1 2">LP_13_YM</strain>
    </source>
</reference>
<sequence>MSMIGPCKKAFVALLFAFFLIGRQGIAGSLHKEEVSSTTSPMVVSALASSFDYYATALDRWLYEASNPVISSVVRGDVRPYEHVVLRGTIAQFEFTATRNGVIDTRVYNAMSGWDFDSHVAPNLVPPQSGVEAFFRGDPVITRAVLVPDATIQVQPVEGEPKPDSHQADAELKAVQTIERDIRADRERGVELSGGTIRAVVSQPMCTSCEAAVQALADRYDVDIFVIYLHHTNTAEIDVLRQARKEYMKSLWNELRLRRIAAGTSTEDQNPPPTGEVGDDEVFATCPVPANLRQRAMWATTASAAAAGP</sequence>
<protein>
    <submittedName>
        <fullName evidence="1">Uncharacterized protein</fullName>
    </submittedName>
</protein>
<dbReference type="AlphaFoldDB" id="A0A4R3YMG7"/>